<gene>
    <name evidence="2" type="ORF">NLI96_g3457</name>
</gene>
<dbReference type="Proteomes" id="UP001212997">
    <property type="component" value="Unassembled WGS sequence"/>
</dbReference>
<feature type="signal peptide" evidence="1">
    <location>
        <begin position="1"/>
        <end position="26"/>
    </location>
</feature>
<name>A0AAD5YGK6_9APHY</name>
<comment type="caution">
    <text evidence="2">The sequence shown here is derived from an EMBL/GenBank/DDBJ whole genome shotgun (WGS) entry which is preliminary data.</text>
</comment>
<keyword evidence="3" id="KW-1185">Reference proteome</keyword>
<dbReference type="EMBL" id="JANAWD010000088">
    <property type="protein sequence ID" value="KAJ3487560.1"/>
    <property type="molecule type" value="Genomic_DNA"/>
</dbReference>
<protein>
    <submittedName>
        <fullName evidence="2">Uncharacterized protein</fullName>
    </submittedName>
</protein>
<evidence type="ECO:0000313" key="2">
    <source>
        <dbReference type="EMBL" id="KAJ3487560.1"/>
    </source>
</evidence>
<proteinExistence type="predicted"/>
<keyword evidence="1" id="KW-0732">Signal</keyword>
<evidence type="ECO:0000256" key="1">
    <source>
        <dbReference type="SAM" id="SignalP"/>
    </source>
</evidence>
<evidence type="ECO:0000313" key="3">
    <source>
        <dbReference type="Proteomes" id="UP001212997"/>
    </source>
</evidence>
<accession>A0AAD5YGK6</accession>
<dbReference type="AlphaFoldDB" id="A0AAD5YGK6"/>
<sequence length="129" mass="13417">MLPAFILTRTFAISALFVGVSPLAYAAPVAFKRSPLSGGCVYYGCLIAGQPVSSISAASPSESPQPEFIPKFIEIIEHISSAPSINVHNSEVDLAEGSVIGPPSTTSAIVKVVDVDISNEDSSVISVRI</sequence>
<organism evidence="2 3">
    <name type="scientific">Meripilus lineatus</name>
    <dbReference type="NCBI Taxonomy" id="2056292"/>
    <lineage>
        <taxon>Eukaryota</taxon>
        <taxon>Fungi</taxon>
        <taxon>Dikarya</taxon>
        <taxon>Basidiomycota</taxon>
        <taxon>Agaricomycotina</taxon>
        <taxon>Agaricomycetes</taxon>
        <taxon>Polyporales</taxon>
        <taxon>Meripilaceae</taxon>
        <taxon>Meripilus</taxon>
    </lineage>
</organism>
<reference evidence="2" key="1">
    <citation type="submission" date="2022-07" db="EMBL/GenBank/DDBJ databases">
        <title>Genome Sequence of Physisporinus lineatus.</title>
        <authorList>
            <person name="Buettner E."/>
        </authorList>
    </citation>
    <scope>NUCLEOTIDE SEQUENCE</scope>
    <source>
        <strain evidence="2">VT162</strain>
    </source>
</reference>
<feature type="chain" id="PRO_5042199007" evidence="1">
    <location>
        <begin position="27"/>
        <end position="129"/>
    </location>
</feature>